<dbReference type="Gene3D" id="3.40.630.30">
    <property type="match status" value="1"/>
</dbReference>
<dbReference type="EC" id="2.3.1.-" evidence="5"/>
<name>A0A1J5QCF7_9ZZZZ</name>
<dbReference type="InterPro" id="IPR000182">
    <property type="entry name" value="GNAT_dom"/>
</dbReference>
<evidence type="ECO:0000256" key="1">
    <source>
        <dbReference type="ARBA" id="ARBA00022679"/>
    </source>
</evidence>
<dbReference type="InterPro" id="IPR051531">
    <property type="entry name" value="N-acetyltransferase"/>
</dbReference>
<keyword evidence="1 5" id="KW-0808">Transferase</keyword>
<dbReference type="GO" id="GO:0008999">
    <property type="term" value="F:protein-N-terminal-alanine acetyltransferase activity"/>
    <property type="evidence" value="ECO:0007669"/>
    <property type="project" value="TreeGrafter"/>
</dbReference>
<evidence type="ECO:0000259" key="4">
    <source>
        <dbReference type="PROSITE" id="PS51186"/>
    </source>
</evidence>
<sequence length="177" mass="19411">MRSTRLVTLDDADEIARLVRVNREFLAPWEPVRDDGWFTVERQRDAIRLLLDDHAQGTCLPHVILDEAGHVVGRITLSGIVRGPFLSGHLGYFVGADANGRGLATAAVGRMVGLAFDELGLHRVQAATLLHNVRSQGVLRRNGFVPFGVAPTYLRIAGEWQDHLLFQRVSGTLPGSA</sequence>
<dbReference type="SUPFAM" id="SSF55729">
    <property type="entry name" value="Acyl-CoA N-acyltransferases (Nat)"/>
    <property type="match status" value="1"/>
</dbReference>
<comment type="similarity">
    <text evidence="3">Belongs to the acetyltransferase family. RimJ subfamily.</text>
</comment>
<dbReference type="EMBL" id="MLJW01000999">
    <property type="protein sequence ID" value="OIQ80882.1"/>
    <property type="molecule type" value="Genomic_DNA"/>
</dbReference>
<dbReference type="Pfam" id="PF13302">
    <property type="entry name" value="Acetyltransf_3"/>
    <property type="match status" value="1"/>
</dbReference>
<dbReference type="PROSITE" id="PS51186">
    <property type="entry name" value="GNAT"/>
    <property type="match status" value="1"/>
</dbReference>
<dbReference type="GO" id="GO:0005737">
    <property type="term" value="C:cytoplasm"/>
    <property type="evidence" value="ECO:0007669"/>
    <property type="project" value="TreeGrafter"/>
</dbReference>
<proteinExistence type="inferred from homology"/>
<keyword evidence="2 5" id="KW-0012">Acyltransferase</keyword>
<evidence type="ECO:0000256" key="3">
    <source>
        <dbReference type="ARBA" id="ARBA00038502"/>
    </source>
</evidence>
<organism evidence="5">
    <name type="scientific">mine drainage metagenome</name>
    <dbReference type="NCBI Taxonomy" id="410659"/>
    <lineage>
        <taxon>unclassified sequences</taxon>
        <taxon>metagenomes</taxon>
        <taxon>ecological metagenomes</taxon>
    </lineage>
</organism>
<evidence type="ECO:0000313" key="5">
    <source>
        <dbReference type="EMBL" id="OIQ80882.1"/>
    </source>
</evidence>
<protein>
    <submittedName>
        <fullName evidence="5">Putative ribosomal N-acetyltransferase YdaF</fullName>
        <ecNumber evidence="5">2.3.1.-</ecNumber>
    </submittedName>
</protein>
<evidence type="ECO:0000256" key="2">
    <source>
        <dbReference type="ARBA" id="ARBA00023315"/>
    </source>
</evidence>
<comment type="caution">
    <text evidence="5">The sequence shown here is derived from an EMBL/GenBank/DDBJ whole genome shotgun (WGS) entry which is preliminary data.</text>
</comment>
<accession>A0A1J5QCF7</accession>
<reference evidence="5" key="1">
    <citation type="submission" date="2016-10" db="EMBL/GenBank/DDBJ databases">
        <title>Sequence of Gallionella enrichment culture.</title>
        <authorList>
            <person name="Poehlein A."/>
            <person name="Muehling M."/>
            <person name="Daniel R."/>
        </authorList>
    </citation>
    <scope>NUCLEOTIDE SEQUENCE</scope>
</reference>
<dbReference type="PANTHER" id="PTHR43792">
    <property type="entry name" value="GNAT FAMILY, PUTATIVE (AFU_ORTHOLOGUE AFUA_3G00765)-RELATED-RELATED"/>
    <property type="match status" value="1"/>
</dbReference>
<dbReference type="PANTHER" id="PTHR43792:SF8">
    <property type="entry name" value="[RIBOSOMAL PROTEIN US5]-ALANINE N-ACETYLTRANSFERASE"/>
    <property type="match status" value="1"/>
</dbReference>
<gene>
    <name evidence="5" type="primary">ydaF_8</name>
    <name evidence="5" type="ORF">GALL_373600</name>
</gene>
<dbReference type="InterPro" id="IPR016181">
    <property type="entry name" value="Acyl_CoA_acyltransferase"/>
</dbReference>
<dbReference type="AlphaFoldDB" id="A0A1J5QCF7"/>
<feature type="domain" description="N-acetyltransferase" evidence="4">
    <location>
        <begin position="16"/>
        <end position="165"/>
    </location>
</feature>